<dbReference type="GO" id="GO:0016846">
    <property type="term" value="F:carbon-sulfur lyase activity"/>
    <property type="evidence" value="ECO:0007669"/>
    <property type="project" value="InterPro"/>
</dbReference>
<accession>A0A0C2YAE1</accession>
<proteinExistence type="inferred from homology"/>
<name>A0A0C2YAE1_HEBCY</name>
<organism evidence="6 7">
    <name type="scientific">Hebeloma cylindrosporum</name>
    <dbReference type="NCBI Taxonomy" id="76867"/>
    <lineage>
        <taxon>Eukaryota</taxon>
        <taxon>Fungi</taxon>
        <taxon>Dikarya</taxon>
        <taxon>Basidiomycota</taxon>
        <taxon>Agaricomycotina</taxon>
        <taxon>Agaricomycetes</taxon>
        <taxon>Agaricomycetidae</taxon>
        <taxon>Agaricales</taxon>
        <taxon>Agaricineae</taxon>
        <taxon>Hymenogastraceae</taxon>
        <taxon>Hebeloma</taxon>
    </lineage>
</organism>
<evidence type="ECO:0000256" key="1">
    <source>
        <dbReference type="ARBA" id="ARBA00005495"/>
    </source>
</evidence>
<dbReference type="EMBL" id="KN831770">
    <property type="protein sequence ID" value="KIM46803.1"/>
    <property type="molecule type" value="Genomic_DNA"/>
</dbReference>
<dbReference type="AlphaFoldDB" id="A0A0C2YAE1"/>
<reference evidence="7" key="2">
    <citation type="submission" date="2015-01" db="EMBL/GenBank/DDBJ databases">
        <title>Evolutionary Origins and Diversification of the Mycorrhizal Mutualists.</title>
        <authorList>
            <consortium name="DOE Joint Genome Institute"/>
            <consortium name="Mycorrhizal Genomics Consortium"/>
            <person name="Kohler A."/>
            <person name="Kuo A."/>
            <person name="Nagy L.G."/>
            <person name="Floudas D."/>
            <person name="Copeland A."/>
            <person name="Barry K.W."/>
            <person name="Cichocki N."/>
            <person name="Veneault-Fourrey C."/>
            <person name="LaButti K."/>
            <person name="Lindquist E.A."/>
            <person name="Lipzen A."/>
            <person name="Lundell T."/>
            <person name="Morin E."/>
            <person name="Murat C."/>
            <person name="Riley R."/>
            <person name="Ohm R."/>
            <person name="Sun H."/>
            <person name="Tunlid A."/>
            <person name="Henrissat B."/>
            <person name="Grigoriev I.V."/>
            <person name="Hibbett D.S."/>
            <person name="Martin F."/>
        </authorList>
    </citation>
    <scope>NUCLEOTIDE SEQUENCE [LARGE SCALE GENOMIC DNA]</scope>
    <source>
        <strain evidence="7">h7</strain>
    </source>
</reference>
<dbReference type="Proteomes" id="UP000053424">
    <property type="component" value="Unassembled WGS sequence"/>
</dbReference>
<comment type="similarity">
    <text evidence="1">Belongs to the Gfa family.</text>
</comment>
<keyword evidence="7" id="KW-1185">Reference proteome</keyword>
<feature type="domain" description="CENP-V/GFA" evidence="5">
    <location>
        <begin position="8"/>
        <end position="130"/>
    </location>
</feature>
<dbReference type="PANTHER" id="PTHR33337:SF30">
    <property type="entry name" value="DUF636 DOMAIN PROTEIN (AFU_ORTHOLOGUE AFUA_1G03180)"/>
    <property type="match status" value="1"/>
</dbReference>
<evidence type="ECO:0000256" key="2">
    <source>
        <dbReference type="ARBA" id="ARBA00022723"/>
    </source>
</evidence>
<dbReference type="HOGENOM" id="CLU_038839_0_0_1"/>
<dbReference type="Pfam" id="PF04828">
    <property type="entry name" value="GFA"/>
    <property type="match status" value="2"/>
</dbReference>
<evidence type="ECO:0000313" key="7">
    <source>
        <dbReference type="Proteomes" id="UP000053424"/>
    </source>
</evidence>
<reference evidence="6 7" key="1">
    <citation type="submission" date="2014-04" db="EMBL/GenBank/DDBJ databases">
        <authorList>
            <consortium name="DOE Joint Genome Institute"/>
            <person name="Kuo A."/>
            <person name="Gay G."/>
            <person name="Dore J."/>
            <person name="Kohler A."/>
            <person name="Nagy L.G."/>
            <person name="Floudas D."/>
            <person name="Copeland A."/>
            <person name="Barry K.W."/>
            <person name="Cichocki N."/>
            <person name="Veneault-Fourrey C."/>
            <person name="LaButti K."/>
            <person name="Lindquist E.A."/>
            <person name="Lipzen A."/>
            <person name="Lundell T."/>
            <person name="Morin E."/>
            <person name="Murat C."/>
            <person name="Sun H."/>
            <person name="Tunlid A."/>
            <person name="Henrissat B."/>
            <person name="Grigoriev I.V."/>
            <person name="Hibbett D.S."/>
            <person name="Martin F."/>
            <person name="Nordberg H.P."/>
            <person name="Cantor M.N."/>
            <person name="Hua S.X."/>
        </authorList>
    </citation>
    <scope>NUCLEOTIDE SEQUENCE [LARGE SCALE GENOMIC DNA]</scope>
    <source>
        <strain evidence="7">h7</strain>
    </source>
</reference>
<dbReference type="PANTHER" id="PTHR33337">
    <property type="entry name" value="GFA DOMAIN-CONTAINING PROTEIN"/>
    <property type="match status" value="1"/>
</dbReference>
<dbReference type="Gene3D" id="3.90.1590.10">
    <property type="entry name" value="glutathione-dependent formaldehyde- activating enzyme (gfa)"/>
    <property type="match status" value="2"/>
</dbReference>
<keyword evidence="3" id="KW-0862">Zinc</keyword>
<protein>
    <recommendedName>
        <fullName evidence="5">CENP-V/GFA domain-containing protein</fullName>
    </recommendedName>
</protein>
<dbReference type="InterPro" id="IPR011057">
    <property type="entry name" value="Mss4-like_sf"/>
</dbReference>
<dbReference type="GO" id="GO:0046872">
    <property type="term" value="F:metal ion binding"/>
    <property type="evidence" value="ECO:0007669"/>
    <property type="project" value="UniProtKB-KW"/>
</dbReference>
<evidence type="ECO:0000313" key="6">
    <source>
        <dbReference type="EMBL" id="KIM46803.1"/>
    </source>
</evidence>
<evidence type="ECO:0000256" key="3">
    <source>
        <dbReference type="ARBA" id="ARBA00022833"/>
    </source>
</evidence>
<evidence type="ECO:0000256" key="4">
    <source>
        <dbReference type="ARBA" id="ARBA00023239"/>
    </source>
</evidence>
<keyword evidence="4" id="KW-0456">Lyase</keyword>
<dbReference type="STRING" id="686832.A0A0C2YAE1"/>
<gene>
    <name evidence="6" type="ORF">M413DRAFT_63847</name>
</gene>
<dbReference type="InterPro" id="IPR006913">
    <property type="entry name" value="CENP-V/GFA"/>
</dbReference>
<keyword evidence="2" id="KW-0479">Metal-binding</keyword>
<evidence type="ECO:0000259" key="5">
    <source>
        <dbReference type="PROSITE" id="PS51891"/>
    </source>
</evidence>
<sequence>MSDNLTYVKASCHCGANAFQIPFLTSKLPQGTDLCHCNACRHITGELAVHCAVLEGEPLSADSGVGDHKPADLSNLTKYSASENITRYFCSTCSAYLFYEVKGTDPHWSVSTGALERTEGIVKVGLHAFLADTLDGGLAHHYRQLNGVEIPRYEFDETGKTLPLGWKAEKEAKKDERLHAYCHCRSLDFYITRPTELSALPYAPYPDAICPVIQTRLATIRNRKDEKWWLSPSMRADESGNLVSMETGERVVPGAHTKYLAGHCVCPNCRLGSGFEVQSWSFVSRANVFEKGATEPLELMHEPDRPACLKQYLSSPGKYREFCGTCGATCFWWHVGRPDVIDVSVGLIDERDDGVRAEDWLRWYKKRVAFIEKAKLSREVARGLVEGMAAYQDPEEKD</sequence>
<dbReference type="SUPFAM" id="SSF51316">
    <property type="entry name" value="Mss4-like"/>
    <property type="match status" value="2"/>
</dbReference>
<dbReference type="OrthoDB" id="5422068at2759"/>
<dbReference type="PROSITE" id="PS51891">
    <property type="entry name" value="CENP_V_GFA"/>
    <property type="match status" value="1"/>
</dbReference>